<dbReference type="VEuPathDB" id="FungiDB:EYZ11_002973"/>
<dbReference type="AlphaFoldDB" id="A0A4S3JQ39"/>
<keyword evidence="2" id="KW-1185">Reference proteome</keyword>
<comment type="caution">
    <text evidence="1">The sequence shown here is derived from an EMBL/GenBank/DDBJ whole genome shotgun (WGS) entry which is preliminary data.</text>
</comment>
<proteinExistence type="predicted"/>
<sequence>MSNTTTTRKSTFDLAMMGVLIHINGDCANI</sequence>
<accession>A0A4S3JQ39</accession>
<evidence type="ECO:0000313" key="2">
    <source>
        <dbReference type="Proteomes" id="UP000308092"/>
    </source>
</evidence>
<gene>
    <name evidence="1" type="ORF">EYZ11_002973</name>
</gene>
<protein>
    <submittedName>
        <fullName evidence="1">Uncharacterized protein</fullName>
    </submittedName>
</protein>
<reference evidence="1 2" key="1">
    <citation type="submission" date="2019-03" db="EMBL/GenBank/DDBJ databases">
        <title>The genome sequence of a newly discovered highly antifungal drug resistant Aspergillus species, Aspergillus tanneri NIH 1004.</title>
        <authorList>
            <person name="Mounaud S."/>
            <person name="Singh I."/>
            <person name="Joardar V."/>
            <person name="Pakala S."/>
            <person name="Pakala S."/>
            <person name="Venepally P."/>
            <person name="Hoover J."/>
            <person name="Nierman W."/>
            <person name="Chung J."/>
            <person name="Losada L."/>
        </authorList>
    </citation>
    <scope>NUCLEOTIDE SEQUENCE [LARGE SCALE GENOMIC DNA]</scope>
    <source>
        <strain evidence="1 2">NIH1004</strain>
    </source>
</reference>
<name>A0A4S3JQ39_9EURO</name>
<organism evidence="1 2">
    <name type="scientific">Aspergillus tanneri</name>
    <dbReference type="NCBI Taxonomy" id="1220188"/>
    <lineage>
        <taxon>Eukaryota</taxon>
        <taxon>Fungi</taxon>
        <taxon>Dikarya</taxon>
        <taxon>Ascomycota</taxon>
        <taxon>Pezizomycotina</taxon>
        <taxon>Eurotiomycetes</taxon>
        <taxon>Eurotiomycetidae</taxon>
        <taxon>Eurotiales</taxon>
        <taxon>Aspergillaceae</taxon>
        <taxon>Aspergillus</taxon>
        <taxon>Aspergillus subgen. Circumdati</taxon>
    </lineage>
</organism>
<evidence type="ECO:0000313" key="1">
    <source>
        <dbReference type="EMBL" id="THC97550.1"/>
    </source>
</evidence>
<dbReference type="Proteomes" id="UP000308092">
    <property type="component" value="Unassembled WGS sequence"/>
</dbReference>
<dbReference type="EMBL" id="SOSA01000071">
    <property type="protein sequence ID" value="THC97550.1"/>
    <property type="molecule type" value="Genomic_DNA"/>
</dbReference>